<dbReference type="KEGG" id="mgot:MgSA37_00856"/>
<dbReference type="GO" id="GO:0016887">
    <property type="term" value="F:ATP hydrolysis activity"/>
    <property type="evidence" value="ECO:0007669"/>
    <property type="project" value="InterPro"/>
</dbReference>
<accession>A0A120MY88</accession>
<dbReference type="InterPro" id="IPR003959">
    <property type="entry name" value="ATPase_AAA_core"/>
</dbReference>
<dbReference type="PANTHER" id="PTHR43581">
    <property type="entry name" value="ATP/GTP PHOSPHATASE"/>
    <property type="match status" value="1"/>
</dbReference>
<keyword evidence="2" id="KW-1185">Reference proteome</keyword>
<dbReference type="GO" id="GO:0005524">
    <property type="term" value="F:ATP binding"/>
    <property type="evidence" value="ECO:0007669"/>
    <property type="project" value="InterPro"/>
</dbReference>
<dbReference type="RefSeq" id="WP_096349990.1">
    <property type="nucleotide sequence ID" value="NZ_AP017313.1"/>
</dbReference>
<name>A0A120MY88_9SPHI</name>
<dbReference type="InterPro" id="IPR022532">
    <property type="entry name" value="DUF3696"/>
</dbReference>
<reference evidence="1 2" key="1">
    <citation type="submission" date="2015-12" db="EMBL/GenBank/DDBJ databases">
        <title>Genome sequence of Mucilaginibacter gotjawali.</title>
        <authorList>
            <person name="Lee J.S."/>
            <person name="Lee K.C."/>
            <person name="Kim K.K."/>
            <person name="Lee B.W."/>
        </authorList>
    </citation>
    <scope>NUCLEOTIDE SEQUENCE [LARGE SCALE GENOMIC DNA]</scope>
    <source>
        <strain evidence="1 2">SA3-7</strain>
    </source>
</reference>
<dbReference type="Proteomes" id="UP000218263">
    <property type="component" value="Chromosome"/>
</dbReference>
<dbReference type="SUPFAM" id="SSF52540">
    <property type="entry name" value="P-loop containing nucleoside triphosphate hydrolases"/>
    <property type="match status" value="1"/>
</dbReference>
<dbReference type="PANTHER" id="PTHR43581:SF2">
    <property type="entry name" value="EXCINUCLEASE ATPASE SUBUNIT"/>
    <property type="match status" value="1"/>
</dbReference>
<dbReference type="Pfam" id="PF12476">
    <property type="entry name" value="DUF3696"/>
    <property type="match status" value="1"/>
</dbReference>
<dbReference type="Gene3D" id="3.40.50.300">
    <property type="entry name" value="P-loop containing nucleotide triphosphate hydrolases"/>
    <property type="match status" value="2"/>
</dbReference>
<dbReference type="InterPro" id="IPR027417">
    <property type="entry name" value="P-loop_NTPase"/>
</dbReference>
<organism evidence="1 2">
    <name type="scientific">Mucilaginibacter gotjawali</name>
    <dbReference type="NCBI Taxonomy" id="1550579"/>
    <lineage>
        <taxon>Bacteria</taxon>
        <taxon>Pseudomonadati</taxon>
        <taxon>Bacteroidota</taxon>
        <taxon>Sphingobacteriia</taxon>
        <taxon>Sphingobacteriales</taxon>
        <taxon>Sphingobacteriaceae</taxon>
        <taxon>Mucilaginibacter</taxon>
    </lineage>
</organism>
<sequence>MISKIEIRNFKSLKKIRFDARQLCILMGLNGMGKSSLIQTILLLRQSRDIYRGNLSLNDYLTEIGKGKDAMYQYSVNETIEFDFEFTEQEPLKWAFKYNPESNYLQSDQNYDFNILNTYSLFNANFQYLRAERIGPQTDYQTSYSEVINDRQIGSDGRLAVHYLNTFGNEKVSDKSLHHPKAKSSVLIHQVDAWLGEITPGVKLNTTEIPGTDKVLLDFQFEAGSLYTSRFRPKNVGFGLSYVLPVIVALLSTKQDKLLIIENPESHIHPRGQSELGKLIALSAQSGTQCIIETHSDHILNGIRVAIKEKLVEKSNVGISYFERITENEEQFTKMISIKVDENGELSDYPKNFLDEWSNQLLKLI</sequence>
<dbReference type="AlphaFoldDB" id="A0A120MY88"/>
<dbReference type="InterPro" id="IPR051396">
    <property type="entry name" value="Bact_Antivir_Def_Nuclease"/>
</dbReference>
<evidence type="ECO:0000313" key="2">
    <source>
        <dbReference type="Proteomes" id="UP000218263"/>
    </source>
</evidence>
<dbReference type="PIRSF" id="PIRSF034888">
    <property type="entry name" value="P-loop_UCP034888"/>
    <property type="match status" value="1"/>
</dbReference>
<dbReference type="Pfam" id="PF13304">
    <property type="entry name" value="AAA_21"/>
    <property type="match status" value="1"/>
</dbReference>
<dbReference type="InterPro" id="IPR014592">
    <property type="entry name" value="P-loop_UCP034888"/>
</dbReference>
<protein>
    <submittedName>
        <fullName evidence="1">Uncharacterized protein</fullName>
    </submittedName>
</protein>
<proteinExistence type="predicted"/>
<dbReference type="EMBL" id="AP017313">
    <property type="protein sequence ID" value="BAU52694.1"/>
    <property type="molecule type" value="Genomic_DNA"/>
</dbReference>
<gene>
    <name evidence="1" type="ORF">MgSA37_00856</name>
</gene>
<evidence type="ECO:0000313" key="1">
    <source>
        <dbReference type="EMBL" id="BAU52694.1"/>
    </source>
</evidence>
<dbReference type="OrthoDB" id="747555at2"/>